<evidence type="ECO:0000259" key="5">
    <source>
        <dbReference type="Pfam" id="PF05726"/>
    </source>
</evidence>
<dbReference type="PIRSF" id="PIRSF006232">
    <property type="entry name" value="Pirin"/>
    <property type="match status" value="1"/>
</dbReference>
<comment type="cofactor">
    <cofactor evidence="2">
        <name>Fe cation</name>
        <dbReference type="ChEBI" id="CHEBI:24875"/>
    </cofactor>
    <text evidence="2">Binds 1 Fe cation per subunit.</text>
</comment>
<reference evidence="6 7" key="1">
    <citation type="submission" date="2019-11" db="EMBL/GenBank/DDBJ databases">
        <title>Whole-genome sequence of a Rhodoblastus acidophilus DSM 142.</title>
        <authorList>
            <person name="Kyndt J.A."/>
            <person name="Meyer T.E."/>
        </authorList>
    </citation>
    <scope>NUCLEOTIDE SEQUENCE [LARGE SCALE GENOMIC DNA]</scope>
    <source>
        <strain evidence="6 7">DSM 142</strain>
    </source>
</reference>
<feature type="domain" description="Pirin C-terminal" evidence="5">
    <location>
        <begin position="179"/>
        <end position="276"/>
    </location>
</feature>
<dbReference type="Proteomes" id="UP000439113">
    <property type="component" value="Unassembled WGS sequence"/>
</dbReference>
<evidence type="ECO:0000256" key="3">
    <source>
        <dbReference type="RuleBase" id="RU003457"/>
    </source>
</evidence>
<dbReference type="GO" id="GO:0046872">
    <property type="term" value="F:metal ion binding"/>
    <property type="evidence" value="ECO:0007669"/>
    <property type="project" value="UniProtKB-KW"/>
</dbReference>
<evidence type="ECO:0000256" key="1">
    <source>
        <dbReference type="ARBA" id="ARBA00008416"/>
    </source>
</evidence>
<dbReference type="AlphaFoldDB" id="A0A6N8DPY2"/>
<evidence type="ECO:0000259" key="4">
    <source>
        <dbReference type="Pfam" id="PF02678"/>
    </source>
</evidence>
<dbReference type="CDD" id="cd02909">
    <property type="entry name" value="cupin_pirin_N"/>
    <property type="match status" value="1"/>
</dbReference>
<evidence type="ECO:0008006" key="8">
    <source>
        <dbReference type="Google" id="ProtNLM"/>
    </source>
</evidence>
<dbReference type="InterPro" id="IPR011051">
    <property type="entry name" value="RmlC_Cupin_sf"/>
</dbReference>
<dbReference type="InterPro" id="IPR014710">
    <property type="entry name" value="RmlC-like_jellyroll"/>
</dbReference>
<feature type="binding site" evidence="2">
    <location>
        <position position="60"/>
    </location>
    <ligand>
        <name>Fe cation</name>
        <dbReference type="ChEBI" id="CHEBI:24875"/>
    </ligand>
</feature>
<evidence type="ECO:0000313" key="7">
    <source>
        <dbReference type="Proteomes" id="UP000439113"/>
    </source>
</evidence>
<dbReference type="SUPFAM" id="SSF51182">
    <property type="entry name" value="RmlC-like cupins"/>
    <property type="match status" value="1"/>
</dbReference>
<keyword evidence="2" id="KW-0408">Iron</keyword>
<feature type="domain" description="Pirin N-terminal" evidence="4">
    <location>
        <begin position="20"/>
        <end position="124"/>
    </location>
</feature>
<accession>A0A6N8DPY2</accession>
<dbReference type="PANTHER" id="PTHR13903">
    <property type="entry name" value="PIRIN-RELATED"/>
    <property type="match status" value="1"/>
</dbReference>
<dbReference type="RefSeq" id="WP_155445926.1">
    <property type="nucleotide sequence ID" value="NZ_JAOQNR010000006.1"/>
</dbReference>
<sequence length="294" mass="31916">MNASVEAQIIPPLRDIGGFGVRRALPAPNRRSIGPFVFFDEMGPADFVPGQGMDVRPHPHIGLATLTYLLDGALFHRDSLKNDQEITPGAVNLMVAGRGVVHSERSPQDFRAAGGRMAGLQFWLALPQAEAERAPSFDHFDTGQIPLISGEGFRGRVAIGRWDGATAPVHNHFGPCALADIALDAGAVYEIGADYEERALYLISGVLEIDGKGFAEKSLIVLKPGEKAVVRAKTDSRVALVAGDPMDGPRYLWWNFVSARRERIVQAREDWIAGRFLGIEGDAEFIPAPELKAL</sequence>
<name>A0A6N8DPY2_RHOAC</name>
<proteinExistence type="inferred from homology"/>
<keyword evidence="2" id="KW-0479">Metal-binding</keyword>
<dbReference type="InterPro" id="IPR003829">
    <property type="entry name" value="Pirin_N_dom"/>
</dbReference>
<gene>
    <name evidence="6" type="ORF">GJ654_09560</name>
</gene>
<dbReference type="OrthoDB" id="9780903at2"/>
<protein>
    <recommendedName>
        <fullName evidence="8">Pirin family protein</fullName>
    </recommendedName>
</protein>
<organism evidence="6 7">
    <name type="scientific">Rhodoblastus acidophilus</name>
    <name type="common">Rhodopseudomonas acidophila</name>
    <dbReference type="NCBI Taxonomy" id="1074"/>
    <lineage>
        <taxon>Bacteria</taxon>
        <taxon>Pseudomonadati</taxon>
        <taxon>Pseudomonadota</taxon>
        <taxon>Alphaproteobacteria</taxon>
        <taxon>Hyphomicrobiales</taxon>
        <taxon>Rhodoblastaceae</taxon>
        <taxon>Rhodoblastus</taxon>
    </lineage>
</organism>
<dbReference type="Pfam" id="PF02678">
    <property type="entry name" value="Pirin"/>
    <property type="match status" value="1"/>
</dbReference>
<feature type="binding site" evidence="2">
    <location>
        <position position="58"/>
    </location>
    <ligand>
        <name>Fe cation</name>
        <dbReference type="ChEBI" id="CHEBI:24875"/>
    </ligand>
</feature>
<evidence type="ECO:0000313" key="6">
    <source>
        <dbReference type="EMBL" id="MTV31241.1"/>
    </source>
</evidence>
<feature type="binding site" evidence="2">
    <location>
        <position position="102"/>
    </location>
    <ligand>
        <name>Fe cation</name>
        <dbReference type="ChEBI" id="CHEBI:24875"/>
    </ligand>
</feature>
<dbReference type="Pfam" id="PF05726">
    <property type="entry name" value="Pirin_C"/>
    <property type="match status" value="1"/>
</dbReference>
<evidence type="ECO:0000256" key="2">
    <source>
        <dbReference type="PIRSR" id="PIRSR006232-1"/>
    </source>
</evidence>
<dbReference type="Gene3D" id="2.60.120.10">
    <property type="entry name" value="Jelly Rolls"/>
    <property type="match status" value="2"/>
</dbReference>
<feature type="binding site" evidence="2">
    <location>
        <position position="104"/>
    </location>
    <ligand>
        <name>Fe cation</name>
        <dbReference type="ChEBI" id="CHEBI:24875"/>
    </ligand>
</feature>
<dbReference type="InterPro" id="IPR012093">
    <property type="entry name" value="Pirin"/>
</dbReference>
<comment type="caution">
    <text evidence="6">The sequence shown here is derived from an EMBL/GenBank/DDBJ whole genome shotgun (WGS) entry which is preliminary data.</text>
</comment>
<dbReference type="PANTHER" id="PTHR13903:SF8">
    <property type="entry name" value="PIRIN"/>
    <property type="match status" value="1"/>
</dbReference>
<dbReference type="InterPro" id="IPR008778">
    <property type="entry name" value="Pirin_C_dom"/>
</dbReference>
<dbReference type="EMBL" id="WNKS01000006">
    <property type="protein sequence ID" value="MTV31241.1"/>
    <property type="molecule type" value="Genomic_DNA"/>
</dbReference>
<comment type="similarity">
    <text evidence="1 3">Belongs to the pirin family.</text>
</comment>